<protein>
    <submittedName>
        <fullName evidence="1">Uncharacterized protein</fullName>
    </submittedName>
</protein>
<organism evidence="1 2">
    <name type="scientific">Sphaerulina musiva (strain SO2202)</name>
    <name type="common">Poplar stem canker fungus</name>
    <name type="synonym">Septoria musiva</name>
    <dbReference type="NCBI Taxonomy" id="692275"/>
    <lineage>
        <taxon>Eukaryota</taxon>
        <taxon>Fungi</taxon>
        <taxon>Dikarya</taxon>
        <taxon>Ascomycota</taxon>
        <taxon>Pezizomycotina</taxon>
        <taxon>Dothideomycetes</taxon>
        <taxon>Dothideomycetidae</taxon>
        <taxon>Mycosphaerellales</taxon>
        <taxon>Mycosphaerellaceae</taxon>
        <taxon>Sphaerulina</taxon>
    </lineage>
</organism>
<proteinExistence type="predicted"/>
<accession>M3C416</accession>
<evidence type="ECO:0000313" key="1">
    <source>
        <dbReference type="EMBL" id="EMF14991.1"/>
    </source>
</evidence>
<dbReference type="GeneID" id="27901149"/>
<dbReference type="AlphaFoldDB" id="M3C416"/>
<gene>
    <name evidence="1" type="ORF">SEPMUDRAFT_146992</name>
</gene>
<dbReference type="RefSeq" id="XP_016763112.1">
    <property type="nucleotide sequence ID" value="XM_016904012.1"/>
</dbReference>
<keyword evidence="2" id="KW-1185">Reference proteome</keyword>
<name>M3C416_SPHMS</name>
<evidence type="ECO:0000313" key="2">
    <source>
        <dbReference type="Proteomes" id="UP000016931"/>
    </source>
</evidence>
<dbReference type="EMBL" id="KB456261">
    <property type="protein sequence ID" value="EMF14991.1"/>
    <property type="molecule type" value="Genomic_DNA"/>
</dbReference>
<sequence length="64" mass="6895">MASIQGHLVRPVLCPGKKSKGHQPRVDKGGAQLPQLLIFPRTADDSVLQSIARLSEIGSYNVKS</sequence>
<reference evidence="1 2" key="1">
    <citation type="journal article" date="2012" name="PLoS Pathog.">
        <title>Diverse lifestyles and strategies of plant pathogenesis encoded in the genomes of eighteen Dothideomycetes fungi.</title>
        <authorList>
            <person name="Ohm R.A."/>
            <person name="Feau N."/>
            <person name="Henrissat B."/>
            <person name="Schoch C.L."/>
            <person name="Horwitz B.A."/>
            <person name="Barry K.W."/>
            <person name="Condon B.J."/>
            <person name="Copeland A.C."/>
            <person name="Dhillon B."/>
            <person name="Glaser F."/>
            <person name="Hesse C.N."/>
            <person name="Kosti I."/>
            <person name="LaButti K."/>
            <person name="Lindquist E.A."/>
            <person name="Lucas S."/>
            <person name="Salamov A.A."/>
            <person name="Bradshaw R.E."/>
            <person name="Ciuffetti L."/>
            <person name="Hamelin R.C."/>
            <person name="Kema G.H.J."/>
            <person name="Lawrence C."/>
            <person name="Scott J.A."/>
            <person name="Spatafora J.W."/>
            <person name="Turgeon B.G."/>
            <person name="de Wit P.J.G.M."/>
            <person name="Zhong S."/>
            <person name="Goodwin S.B."/>
            <person name="Grigoriev I.V."/>
        </authorList>
    </citation>
    <scope>NUCLEOTIDE SEQUENCE [LARGE SCALE GENOMIC DNA]</scope>
    <source>
        <strain evidence="1 2">SO2202</strain>
    </source>
</reference>
<dbReference type="HOGENOM" id="CLU_2869067_0_0_1"/>
<dbReference type="Proteomes" id="UP000016931">
    <property type="component" value="Unassembled WGS sequence"/>
</dbReference>